<dbReference type="Proteomes" id="UP000030675">
    <property type="component" value="Unassembled WGS sequence"/>
</dbReference>
<dbReference type="AlphaFoldDB" id="X0NKW3"/>
<dbReference type="Gene3D" id="1.10.10.10">
    <property type="entry name" value="Winged helix-like DNA-binding domain superfamily/Winged helix DNA-binding domain"/>
    <property type="match status" value="1"/>
</dbReference>
<organism evidence="1 2">
    <name type="scientific">Photobacterium leiognathi lrivu.4.1</name>
    <dbReference type="NCBI Taxonomy" id="1248232"/>
    <lineage>
        <taxon>Bacteria</taxon>
        <taxon>Pseudomonadati</taxon>
        <taxon>Pseudomonadota</taxon>
        <taxon>Gammaproteobacteria</taxon>
        <taxon>Vibrionales</taxon>
        <taxon>Vibrionaceae</taxon>
        <taxon>Photobacterium</taxon>
    </lineage>
</organism>
<proteinExistence type="predicted"/>
<evidence type="ECO:0000313" key="2">
    <source>
        <dbReference type="Proteomes" id="UP000030675"/>
    </source>
</evidence>
<dbReference type="SUPFAM" id="SSF46785">
    <property type="entry name" value="Winged helix' DNA-binding domain"/>
    <property type="match status" value="1"/>
</dbReference>
<evidence type="ECO:0000313" key="1">
    <source>
        <dbReference type="EMBL" id="GAD28366.1"/>
    </source>
</evidence>
<reference evidence="2" key="1">
    <citation type="submission" date="2012-12" db="EMBL/GenBank/DDBJ databases">
        <title>Genome Sequence of Photobacterium leiognathi lrivu.4.1.</title>
        <authorList>
            <person name="Urbanczyk H."/>
            <person name="Ogura Y."/>
            <person name="Hayashi T."/>
            <person name="Dunlap P.V."/>
        </authorList>
    </citation>
    <scope>NUCLEOTIDE SEQUENCE [LARGE SCALE GENOMIC DNA]</scope>
    <source>
        <strain evidence="2">lrivu.4.1</strain>
    </source>
</reference>
<sequence length="224" mass="26322">MNTRAKGANNRQQIIDFLLTHTYTTIDVLCAVLNVKSKPMISRHLSKLVDEKLIKRERFKVLGGSMIMFGTTQKIIELYDSDRTPFRPSKISHRTLEHTLYCQKLAAHYQHGKIFKQHKMEIVNAETGSLKKFGLTHRPDLILKPAAHAYICVEGELSLKSKPRYEKILNDYCQLIDAKKILQCEYFFSDIRLAYRFKKIVENHFKKHTRYKNHAEKIKVRIFK</sequence>
<accession>X0NKW3</accession>
<dbReference type="EMBL" id="DF196806">
    <property type="protein sequence ID" value="GAD28366.1"/>
    <property type="molecule type" value="Genomic_DNA"/>
</dbReference>
<gene>
    <name evidence="1" type="ORF">PLEI_0005</name>
</gene>
<dbReference type="HOGENOM" id="CLU_1234081_0_0_6"/>
<protein>
    <submittedName>
        <fullName evidence="1">Replication-relaxation family protein</fullName>
    </submittedName>
</protein>
<dbReference type="InterPro" id="IPR036390">
    <property type="entry name" value="WH_DNA-bd_sf"/>
</dbReference>
<name>X0NKW3_PHOLE</name>
<dbReference type="RefSeq" id="WP_023930923.1">
    <property type="nucleotide sequence ID" value="NZ_DF196806.1"/>
</dbReference>
<dbReference type="InterPro" id="IPR036388">
    <property type="entry name" value="WH-like_DNA-bd_sf"/>
</dbReference>